<dbReference type="EMBL" id="LASV01000445">
    <property type="protein sequence ID" value="KKA18542.1"/>
    <property type="molecule type" value="Genomic_DNA"/>
</dbReference>
<proteinExistence type="predicted"/>
<comment type="caution">
    <text evidence="2">The sequence shown here is derived from an EMBL/GenBank/DDBJ whole genome shotgun (WGS) entry which is preliminary data.</text>
</comment>
<evidence type="ECO:0000313" key="2">
    <source>
        <dbReference type="EMBL" id="KKA18542.1"/>
    </source>
</evidence>
<dbReference type="AlphaFoldDB" id="A0A0F4YJS2"/>
<feature type="compositionally biased region" description="Basic and acidic residues" evidence="1">
    <location>
        <begin position="109"/>
        <end position="129"/>
    </location>
</feature>
<feature type="region of interest" description="Disordered" evidence="1">
    <location>
        <begin position="1"/>
        <end position="302"/>
    </location>
</feature>
<gene>
    <name evidence="2" type="ORF">T310_7514</name>
</gene>
<feature type="compositionally biased region" description="Polar residues" evidence="1">
    <location>
        <begin position="176"/>
        <end position="187"/>
    </location>
</feature>
<dbReference type="OrthoDB" id="5371646at2759"/>
<sequence>MCQQALQQQPRPGSWAPLPGPPAGPLLASTPAPAPAAAPIPVQEGNVPRKRPLQPLEKTTHTPRAIQPRPPLSAGQFNNESGSPGPMSPGWEGVPGKGGEPPRKRGRPSKAEAERRKAEAEARGEEYPPRRRSSNIKMKNSSTPSGAASATSEGSLLSPRATVQTPEVQKLELPSEGSSGKDTGQMDTSVRRTSESSVTGEMDPVRGIILSQANQERRLPPPHEIQSRQGDFILRTSPRESFFPPRTLEAPLGGSPSSGQEGGMIRSAADQPSMTQAERAPAMIASGSTIQSISRPGETKET</sequence>
<dbReference type="RefSeq" id="XP_013325154.1">
    <property type="nucleotide sequence ID" value="XM_013469700.1"/>
</dbReference>
<evidence type="ECO:0000256" key="1">
    <source>
        <dbReference type="SAM" id="MobiDB-lite"/>
    </source>
</evidence>
<organism evidence="2 3">
    <name type="scientific">Rasamsonia emersonii (strain ATCC 16479 / CBS 393.64 / IMI 116815)</name>
    <dbReference type="NCBI Taxonomy" id="1408163"/>
    <lineage>
        <taxon>Eukaryota</taxon>
        <taxon>Fungi</taxon>
        <taxon>Dikarya</taxon>
        <taxon>Ascomycota</taxon>
        <taxon>Pezizomycotina</taxon>
        <taxon>Eurotiomycetes</taxon>
        <taxon>Eurotiomycetidae</taxon>
        <taxon>Eurotiales</taxon>
        <taxon>Trichocomaceae</taxon>
        <taxon>Rasamsonia</taxon>
    </lineage>
</organism>
<evidence type="ECO:0000313" key="3">
    <source>
        <dbReference type="Proteomes" id="UP000053958"/>
    </source>
</evidence>
<dbReference type="GeneID" id="25319786"/>
<protein>
    <submittedName>
        <fullName evidence="2">Uncharacterized protein</fullName>
    </submittedName>
</protein>
<accession>A0A0F4YJS2</accession>
<dbReference type="STRING" id="1408163.A0A0F4YJS2"/>
<reference evidence="2 3" key="1">
    <citation type="submission" date="2015-04" db="EMBL/GenBank/DDBJ databases">
        <authorList>
            <person name="Heijne W.H."/>
            <person name="Fedorova N.D."/>
            <person name="Nierman W.C."/>
            <person name="Vollebregt A.W."/>
            <person name="Zhao Z."/>
            <person name="Wu L."/>
            <person name="Kumar M."/>
            <person name="Stam H."/>
            <person name="van den Berg M.A."/>
            <person name="Pel H.J."/>
        </authorList>
    </citation>
    <scope>NUCLEOTIDE SEQUENCE [LARGE SCALE GENOMIC DNA]</scope>
    <source>
        <strain evidence="2 3">CBS 393.64</strain>
    </source>
</reference>
<name>A0A0F4YJS2_RASE3</name>
<keyword evidence="3" id="KW-1185">Reference proteome</keyword>
<dbReference type="Proteomes" id="UP000053958">
    <property type="component" value="Unassembled WGS sequence"/>
</dbReference>
<feature type="compositionally biased region" description="Low complexity" evidence="1">
    <location>
        <begin position="141"/>
        <end position="158"/>
    </location>
</feature>